<dbReference type="EMBL" id="SNZV01000013">
    <property type="protein sequence ID" value="TDS07589.1"/>
    <property type="molecule type" value="Genomic_DNA"/>
</dbReference>
<evidence type="ECO:0000259" key="1">
    <source>
        <dbReference type="Pfam" id="PF05729"/>
    </source>
</evidence>
<feature type="domain" description="NACHT" evidence="1">
    <location>
        <begin position="132"/>
        <end position="246"/>
    </location>
</feature>
<accession>A0A4R7CUS3</accession>
<dbReference type="Pfam" id="PF05729">
    <property type="entry name" value="NACHT"/>
    <property type="match status" value="1"/>
</dbReference>
<comment type="caution">
    <text evidence="2">The sequence shown here is derived from an EMBL/GenBank/DDBJ whole genome shotgun (WGS) entry which is preliminary data.</text>
</comment>
<gene>
    <name evidence="2" type="ORF">B0I21_11381</name>
</gene>
<sequence length="673" mass="78868">MKYYFLFYLVWRILIAVIPKRNALLPNAIINMEEKVLETLVVGFTKVLIDEAKTFLKDITDIGYDEIMQYIGKDLKVYLTKHKDKYSHVKTLLRGNTPVYLYDIYFPSKLLDGLKIVNTESGVDLFNKYNCITIIGDAGSGKSTLVKHLFLNSIYEKKFIPILIELRYLNEGTISLEDHIKSTCNINKLSTNNSILERLLDQGKFVFFFDGFDELEERIKQKIIKEINSFVSKYVCNKFVITTRPFSNIENLPLFTNLRMKDLTIKDGEIMGFVFKQLSQEKELAEKAYKSISQGDTRHIESFLKNPLLLSLYLLTFQSHASIPDKKYIFYRRVVNALFSEHDSKTKLGFTREKRCGLDQEGFEEILKSFSFLSYFEDQFAFDVDYAVKKISLIKNKKDVKFDTGLFMKDLKLAISLWTDDDGQLSFSHRSLQEYFCALFIAELKDDENKRVYKKIRQTFAIKGDGHSKEVENLLDLLKEKDEYNYSKNFYLPLLRDLNIEMTKPSFQTGGEILLNFFIEGFKLERILYSRGSREETTTRYSLRLLRRASIYETIYVHINYTRELDRYLYKEIRTNSAISDFILPNFSDNLTIKMDSDDVDIAVKSDLIDPSINLTQITFDDLKFEEVYQLFDTKILNDIYANLMTYLKLEIDSCSKFIKKVEENERDLVDLI</sequence>
<evidence type="ECO:0000313" key="3">
    <source>
        <dbReference type="Proteomes" id="UP000294752"/>
    </source>
</evidence>
<dbReference type="PANTHER" id="PTHR46312">
    <property type="entry name" value="NACHT DOMAIN-CONTAINING PROTEIN"/>
    <property type="match status" value="1"/>
</dbReference>
<proteinExistence type="predicted"/>
<dbReference type="InterPro" id="IPR007111">
    <property type="entry name" value="NACHT_NTPase"/>
</dbReference>
<dbReference type="Gene3D" id="3.40.50.300">
    <property type="entry name" value="P-loop containing nucleotide triphosphate hydrolases"/>
    <property type="match status" value="1"/>
</dbReference>
<name>A0A4R7CUS3_9SPHI</name>
<evidence type="ECO:0000313" key="2">
    <source>
        <dbReference type="EMBL" id="TDS07589.1"/>
    </source>
</evidence>
<dbReference type="SUPFAM" id="SSF52540">
    <property type="entry name" value="P-loop containing nucleoside triphosphate hydrolases"/>
    <property type="match status" value="1"/>
</dbReference>
<organism evidence="2 3">
    <name type="scientific">Sphingobacterium paludis</name>
    <dbReference type="NCBI Taxonomy" id="1476465"/>
    <lineage>
        <taxon>Bacteria</taxon>
        <taxon>Pseudomonadati</taxon>
        <taxon>Bacteroidota</taxon>
        <taxon>Sphingobacteriia</taxon>
        <taxon>Sphingobacteriales</taxon>
        <taxon>Sphingobacteriaceae</taxon>
        <taxon>Sphingobacterium</taxon>
    </lineage>
</organism>
<reference evidence="2 3" key="1">
    <citation type="submission" date="2019-03" db="EMBL/GenBank/DDBJ databases">
        <title>Genomic Encyclopedia of Type Strains, Phase III (KMG-III): the genomes of soil and plant-associated and newly described type strains.</title>
        <authorList>
            <person name="Whitman W."/>
        </authorList>
    </citation>
    <scope>NUCLEOTIDE SEQUENCE [LARGE SCALE GENOMIC DNA]</scope>
    <source>
        <strain evidence="2 3">CGMCC 1.12801</strain>
    </source>
</reference>
<protein>
    <submittedName>
        <fullName evidence="2">NACHT domain-containing protein</fullName>
    </submittedName>
</protein>
<dbReference type="InterPro" id="IPR027417">
    <property type="entry name" value="P-loop_NTPase"/>
</dbReference>
<keyword evidence="3" id="KW-1185">Reference proteome</keyword>
<dbReference type="Proteomes" id="UP000294752">
    <property type="component" value="Unassembled WGS sequence"/>
</dbReference>
<dbReference type="PANTHER" id="PTHR46312:SF2">
    <property type="entry name" value="NUCLEOTIDE-BINDING OLIGOMERIZATION DOMAIN-CONTAINING PROTEIN 2-LIKE"/>
    <property type="match status" value="1"/>
</dbReference>
<dbReference type="AlphaFoldDB" id="A0A4R7CUS3"/>